<dbReference type="AlphaFoldDB" id="A0AAW4XZK4"/>
<protein>
    <recommendedName>
        <fullName evidence="4">DUF4124 domain-containing protein</fullName>
    </recommendedName>
</protein>
<evidence type="ECO:0008006" key="4">
    <source>
        <dbReference type="Google" id="ProtNLM"/>
    </source>
</evidence>
<organism evidence="2 3">
    <name type="scientific">Comamonas koreensis</name>
    <dbReference type="NCBI Taxonomy" id="160825"/>
    <lineage>
        <taxon>Bacteria</taxon>
        <taxon>Pseudomonadati</taxon>
        <taxon>Pseudomonadota</taxon>
        <taxon>Betaproteobacteria</taxon>
        <taxon>Burkholderiales</taxon>
        <taxon>Comamonadaceae</taxon>
        <taxon>Comamonas</taxon>
    </lineage>
</organism>
<gene>
    <name evidence="2" type="ORF">LPW39_21260</name>
</gene>
<dbReference type="RefSeq" id="WP_230779959.1">
    <property type="nucleotide sequence ID" value="NZ_JAJNCT010000030.1"/>
</dbReference>
<reference evidence="2 3" key="1">
    <citation type="submission" date="2021-11" db="EMBL/GenBank/DDBJ databases">
        <title>Genome sequence.</title>
        <authorList>
            <person name="Sun Q."/>
        </authorList>
    </citation>
    <scope>NUCLEOTIDE SEQUENCE [LARGE SCALE GENOMIC DNA]</scope>
    <source>
        <strain evidence="2 3">KCTC 12005</strain>
    </source>
</reference>
<evidence type="ECO:0000313" key="2">
    <source>
        <dbReference type="EMBL" id="MCD2167652.1"/>
    </source>
</evidence>
<sequence length="114" mass="12166">MYLRPAYRRLIWLALVAACAAVLFAWRGPALMGDAEQAASGLWRKASSPPPPSAEEVQRSQARRAAPDGGSGQARPAAVPRKCQLNGQTIYTDGPCPAGSQEQIVPENLSVIPR</sequence>
<name>A0AAW4XZK4_9BURK</name>
<proteinExistence type="predicted"/>
<feature type="region of interest" description="Disordered" evidence="1">
    <location>
        <begin position="38"/>
        <end position="114"/>
    </location>
</feature>
<comment type="caution">
    <text evidence="2">The sequence shown here is derived from an EMBL/GenBank/DDBJ whole genome shotgun (WGS) entry which is preliminary data.</text>
</comment>
<dbReference type="EMBL" id="JAJNCT010000030">
    <property type="protein sequence ID" value="MCD2167652.1"/>
    <property type="molecule type" value="Genomic_DNA"/>
</dbReference>
<accession>A0AAW4XZK4</accession>
<evidence type="ECO:0000256" key="1">
    <source>
        <dbReference type="SAM" id="MobiDB-lite"/>
    </source>
</evidence>
<keyword evidence="3" id="KW-1185">Reference proteome</keyword>
<evidence type="ECO:0000313" key="3">
    <source>
        <dbReference type="Proteomes" id="UP001199260"/>
    </source>
</evidence>
<dbReference type="Proteomes" id="UP001199260">
    <property type="component" value="Unassembled WGS sequence"/>
</dbReference>